<evidence type="ECO:0000256" key="2">
    <source>
        <dbReference type="ARBA" id="ARBA00023002"/>
    </source>
</evidence>
<gene>
    <name evidence="5" type="ORF">ACFFNY_13865</name>
</gene>
<comment type="caution">
    <text evidence="5">The sequence shown here is derived from an EMBL/GenBank/DDBJ whole genome shotgun (WGS) entry which is preliminary data.</text>
</comment>
<dbReference type="EMBL" id="JBHMAG010000012">
    <property type="protein sequence ID" value="MFB9752649.1"/>
    <property type="molecule type" value="Genomic_DNA"/>
</dbReference>
<organism evidence="5 6">
    <name type="scientific">Paenibacillus hodogayensis</name>
    <dbReference type="NCBI Taxonomy" id="279208"/>
    <lineage>
        <taxon>Bacteria</taxon>
        <taxon>Bacillati</taxon>
        <taxon>Bacillota</taxon>
        <taxon>Bacilli</taxon>
        <taxon>Bacillales</taxon>
        <taxon>Paenibacillaceae</taxon>
        <taxon>Paenibacillus</taxon>
    </lineage>
</organism>
<dbReference type="SUPFAM" id="SSF51735">
    <property type="entry name" value="NAD(P)-binding Rossmann-fold domains"/>
    <property type="match status" value="1"/>
</dbReference>
<dbReference type="Proteomes" id="UP001589619">
    <property type="component" value="Unassembled WGS sequence"/>
</dbReference>
<dbReference type="PANTHER" id="PTHR43818">
    <property type="entry name" value="BCDNA.GH03377"/>
    <property type="match status" value="1"/>
</dbReference>
<evidence type="ECO:0000256" key="1">
    <source>
        <dbReference type="ARBA" id="ARBA00010928"/>
    </source>
</evidence>
<sequence>MSRLKIAVIGAGDMGGNHVKGWISAGHQVVSITDTDSDRAVKLAYAYNIPALYSDYKEAIDDPQVDIVSICLPLVFHAPVTVYAAGRGKHVFCEKPLASSIEAAEAMQQAVERAGVQFGIGFQRNYAKGVGLVEQWASEGRFGRPLVFSSDLMQEVRPKVAMHDANGNQGPVMDACCHYFLMWQTVFRSKPKKVFASGGILAKGRPEIAHFEQLAIDTAVITVEYESGDIGTMNVSWGLPKKSQIRGRKDRIYGPKGGAEGAFNSFGRAAVQFELYEGDKTETVTVEQPELFQQEFEAFVEAIREGKPAPVGFRQGLDMLRLSHAVLESVRTGTIVYL</sequence>
<dbReference type="PANTHER" id="PTHR43818:SF11">
    <property type="entry name" value="BCDNA.GH03377"/>
    <property type="match status" value="1"/>
</dbReference>
<evidence type="ECO:0000259" key="3">
    <source>
        <dbReference type="Pfam" id="PF01408"/>
    </source>
</evidence>
<dbReference type="Pfam" id="PF01408">
    <property type="entry name" value="GFO_IDH_MocA"/>
    <property type="match status" value="1"/>
</dbReference>
<feature type="domain" description="Gfo/Idh/MocA-like oxidoreductase N-terminal" evidence="3">
    <location>
        <begin position="4"/>
        <end position="122"/>
    </location>
</feature>
<dbReference type="Gene3D" id="3.30.360.10">
    <property type="entry name" value="Dihydrodipicolinate Reductase, domain 2"/>
    <property type="match status" value="1"/>
</dbReference>
<name>A0ABV5VWG2_9BACL</name>
<dbReference type="InterPro" id="IPR050463">
    <property type="entry name" value="Gfo/Idh/MocA_oxidrdct_glycsds"/>
</dbReference>
<dbReference type="InterPro" id="IPR000683">
    <property type="entry name" value="Gfo/Idh/MocA-like_OxRdtase_N"/>
</dbReference>
<keyword evidence="2" id="KW-0560">Oxidoreductase</keyword>
<dbReference type="InterPro" id="IPR036291">
    <property type="entry name" value="NAD(P)-bd_dom_sf"/>
</dbReference>
<accession>A0ABV5VWG2</accession>
<evidence type="ECO:0000313" key="5">
    <source>
        <dbReference type="EMBL" id="MFB9752649.1"/>
    </source>
</evidence>
<evidence type="ECO:0000313" key="6">
    <source>
        <dbReference type="Proteomes" id="UP001589619"/>
    </source>
</evidence>
<keyword evidence="6" id="KW-1185">Reference proteome</keyword>
<feature type="domain" description="Gfo/Idh/MocA-like oxidoreductase C-terminal" evidence="4">
    <location>
        <begin position="139"/>
        <end position="336"/>
    </location>
</feature>
<dbReference type="Gene3D" id="3.40.50.720">
    <property type="entry name" value="NAD(P)-binding Rossmann-like Domain"/>
    <property type="match status" value="1"/>
</dbReference>
<dbReference type="InterPro" id="IPR004104">
    <property type="entry name" value="Gfo/Idh/MocA-like_OxRdtase_C"/>
</dbReference>
<comment type="similarity">
    <text evidence="1">Belongs to the Gfo/Idh/MocA family.</text>
</comment>
<dbReference type="SUPFAM" id="SSF55347">
    <property type="entry name" value="Glyceraldehyde-3-phosphate dehydrogenase-like, C-terminal domain"/>
    <property type="match status" value="1"/>
</dbReference>
<evidence type="ECO:0000259" key="4">
    <source>
        <dbReference type="Pfam" id="PF02894"/>
    </source>
</evidence>
<dbReference type="Pfam" id="PF02894">
    <property type="entry name" value="GFO_IDH_MocA_C"/>
    <property type="match status" value="1"/>
</dbReference>
<dbReference type="RefSeq" id="WP_344903655.1">
    <property type="nucleotide sequence ID" value="NZ_BAAAYO010000001.1"/>
</dbReference>
<reference evidence="5 6" key="1">
    <citation type="submission" date="2024-09" db="EMBL/GenBank/DDBJ databases">
        <authorList>
            <person name="Sun Q."/>
            <person name="Mori K."/>
        </authorList>
    </citation>
    <scope>NUCLEOTIDE SEQUENCE [LARGE SCALE GENOMIC DNA]</scope>
    <source>
        <strain evidence="5 6">JCM 12520</strain>
    </source>
</reference>
<protein>
    <submittedName>
        <fullName evidence="5">Gfo/Idh/MocA family protein</fullName>
    </submittedName>
</protein>
<proteinExistence type="inferred from homology"/>